<dbReference type="InterPro" id="IPR004845">
    <property type="entry name" value="T2SS_GspD_CS"/>
</dbReference>
<evidence type="ECO:0000256" key="2">
    <source>
        <dbReference type="ARBA" id="ARBA00006980"/>
    </source>
</evidence>
<dbReference type="EMBL" id="CP044205">
    <property type="protein sequence ID" value="QFY42267.1"/>
    <property type="molecule type" value="Genomic_DNA"/>
</dbReference>
<dbReference type="InterPro" id="IPR038591">
    <property type="entry name" value="NolW-like_sf"/>
</dbReference>
<dbReference type="PANTHER" id="PTHR30332:SF25">
    <property type="entry name" value="SECRETIN XPSD"/>
    <property type="match status" value="1"/>
</dbReference>
<evidence type="ECO:0000259" key="14">
    <source>
        <dbReference type="Pfam" id="PF21305"/>
    </source>
</evidence>
<dbReference type="Gene3D" id="3.30.1370.120">
    <property type="match status" value="3"/>
</dbReference>
<evidence type="ECO:0000256" key="5">
    <source>
        <dbReference type="ARBA" id="ARBA00022692"/>
    </source>
</evidence>
<dbReference type="OrthoDB" id="9775455at2"/>
<feature type="domain" description="NolW-like" evidence="13">
    <location>
        <begin position="350"/>
        <end position="508"/>
    </location>
</feature>
<dbReference type="Pfam" id="PF21305">
    <property type="entry name" value="type_II_gspD_N0"/>
    <property type="match status" value="1"/>
</dbReference>
<comment type="subcellular location">
    <subcellularLocation>
        <location evidence="1 10">Cell outer membrane</location>
    </subcellularLocation>
</comment>
<feature type="domain" description="GspD-like N0" evidence="14">
    <location>
        <begin position="111"/>
        <end position="181"/>
    </location>
</feature>
<proteinExistence type="inferred from homology"/>
<feature type="domain" description="NolW-like" evidence="13">
    <location>
        <begin position="208"/>
        <end position="266"/>
    </location>
</feature>
<feature type="compositionally biased region" description="Low complexity" evidence="11">
    <location>
        <begin position="401"/>
        <end position="411"/>
    </location>
</feature>
<keyword evidence="7" id="KW-0653">Protein transport</keyword>
<organism evidence="15 16">
    <name type="scientific">Candidatus Methylospira mobilis</name>
    <dbReference type="NCBI Taxonomy" id="1808979"/>
    <lineage>
        <taxon>Bacteria</taxon>
        <taxon>Pseudomonadati</taxon>
        <taxon>Pseudomonadota</taxon>
        <taxon>Gammaproteobacteria</taxon>
        <taxon>Methylococcales</taxon>
        <taxon>Methylococcaceae</taxon>
        <taxon>Candidatus Methylospira</taxon>
    </lineage>
</organism>
<dbReference type="InParanoid" id="A0A5Q0BJC7"/>
<dbReference type="Pfam" id="PF03958">
    <property type="entry name" value="Secretin_N"/>
    <property type="match status" value="3"/>
</dbReference>
<comment type="similarity">
    <text evidence="2">Belongs to the bacterial secretin family. GSP D subfamily.</text>
</comment>
<dbReference type="PANTHER" id="PTHR30332">
    <property type="entry name" value="PROBABLE GENERAL SECRETION PATHWAY PROTEIN D"/>
    <property type="match status" value="1"/>
</dbReference>
<evidence type="ECO:0000256" key="1">
    <source>
        <dbReference type="ARBA" id="ARBA00004442"/>
    </source>
</evidence>
<feature type="domain" description="NolW-like" evidence="13">
    <location>
        <begin position="275"/>
        <end position="340"/>
    </location>
</feature>
<evidence type="ECO:0000256" key="4">
    <source>
        <dbReference type="ARBA" id="ARBA00022452"/>
    </source>
</evidence>
<dbReference type="PRINTS" id="PR00811">
    <property type="entry name" value="BCTERIALGSPD"/>
</dbReference>
<dbReference type="PROSITE" id="PS00875">
    <property type="entry name" value="T2SP_D"/>
    <property type="match status" value="1"/>
</dbReference>
<evidence type="ECO:0000256" key="3">
    <source>
        <dbReference type="ARBA" id="ARBA00022448"/>
    </source>
</evidence>
<feature type="domain" description="Type II/III secretion system secretin-like" evidence="12">
    <location>
        <begin position="595"/>
        <end position="759"/>
    </location>
</feature>
<keyword evidence="8" id="KW-0472">Membrane</keyword>
<sequence>MWLKLFVDDTRLFQEYSYAKVSAWAGLCVSALLLTGCQYPAPFDRQTEVPGILQIQQVKPVPPQLNEVAEASRNLSEVEYLPVSGTIYDAQSGNAEKITRTEGKREGKHALNFDNADIGEVAGVILGDALKLNYVINPKVTGKISLQTAAPLSDAEMIPVLETLLHMNGAALIKSDSLYRIEADTSAIVNAPSRGAGPAGKIQPGFQVRVVPLRFAGAHEMQKIVEPLLPPKSVIYADSLRNLLIVAANADDLENVKQTVSAFDVDFMRGMAVAFFPLHNVDPVTLKHELDALMMSGDKGAAQGLLRILPVERLNAVMAVSAQPAYLRDVETWVERLDRLSPHKFGEMNIYKAQHVDAMSLARTLTQVFGPAAHAESGPQVSIALGMSGASVGGGAFGASDNGRSGQASGVSSGGSGSTAGSSSVANDAASGPGSALVAETGASGAFGAGASTAGVRSGNGNSQATVAELANNARVVADPANNALVIFAKPAEYHDMEIVLKELDTMPREVIVDAMIAEVTLTGSLQYGLQWYFNHGSSSGGLGQPGLLGVNANNPLSAVPSNAATKGFFTPAMAAGGFSYVMAANDLRVELDLLASQGKVNILTTPSIVVRNNQEGQINVGQQVAVSNGSQVVTTNGAPTSTSTFSYRDTGVTLKLRPRVNEGGLVFLTVQQELVQPQAASVAAPLNPPFLQRKILSTVAVYSGDTLAMGGLISEQTNDTVYGIPILSELPYIGWLFGTTLKSLNRTEVVMLLTPRILASRTDAASVTNEYRRRLSEWNETAPSMPAAVH</sequence>
<feature type="region of interest" description="Disordered" evidence="11">
    <location>
        <begin position="401"/>
        <end position="434"/>
    </location>
</feature>
<evidence type="ECO:0000259" key="12">
    <source>
        <dbReference type="Pfam" id="PF00263"/>
    </source>
</evidence>
<dbReference type="NCBIfam" id="TIGR02517">
    <property type="entry name" value="type_II_gspD"/>
    <property type="match status" value="1"/>
</dbReference>
<evidence type="ECO:0000256" key="7">
    <source>
        <dbReference type="ARBA" id="ARBA00022927"/>
    </source>
</evidence>
<evidence type="ECO:0000313" key="15">
    <source>
        <dbReference type="EMBL" id="QFY42267.1"/>
    </source>
</evidence>
<evidence type="ECO:0000256" key="11">
    <source>
        <dbReference type="SAM" id="MobiDB-lite"/>
    </source>
</evidence>
<dbReference type="GO" id="GO:0009279">
    <property type="term" value="C:cell outer membrane"/>
    <property type="evidence" value="ECO:0007669"/>
    <property type="project" value="UniProtKB-SubCell"/>
</dbReference>
<name>A0A5Q0BJC7_9GAMM</name>
<dbReference type="GO" id="GO:0015628">
    <property type="term" value="P:protein secretion by the type II secretion system"/>
    <property type="evidence" value="ECO:0007669"/>
    <property type="project" value="InterPro"/>
</dbReference>
<keyword evidence="6" id="KW-0732">Signal</keyword>
<keyword evidence="5" id="KW-0812">Transmembrane</keyword>
<keyword evidence="9" id="KW-0998">Cell outer membrane</keyword>
<gene>
    <name evidence="15" type="primary">gspD</name>
    <name evidence="15" type="ORF">F6R98_06185</name>
</gene>
<dbReference type="InterPro" id="IPR050810">
    <property type="entry name" value="Bact_Secretion_Sys_Channel"/>
</dbReference>
<accession>A0A5Q0BJC7</accession>
<evidence type="ECO:0000256" key="6">
    <source>
        <dbReference type="ARBA" id="ARBA00022729"/>
    </source>
</evidence>
<dbReference type="InterPro" id="IPR049371">
    <property type="entry name" value="GspD-like_N0"/>
</dbReference>
<dbReference type="GO" id="GO:0015627">
    <property type="term" value="C:type II protein secretion system complex"/>
    <property type="evidence" value="ECO:0007669"/>
    <property type="project" value="InterPro"/>
</dbReference>
<dbReference type="InterPro" id="IPR001775">
    <property type="entry name" value="GspD/PilQ"/>
</dbReference>
<dbReference type="Pfam" id="PF00263">
    <property type="entry name" value="Secretin"/>
    <property type="match status" value="1"/>
</dbReference>
<evidence type="ECO:0000259" key="13">
    <source>
        <dbReference type="Pfam" id="PF03958"/>
    </source>
</evidence>
<evidence type="ECO:0000256" key="9">
    <source>
        <dbReference type="ARBA" id="ARBA00023237"/>
    </source>
</evidence>
<dbReference type="InterPro" id="IPR004846">
    <property type="entry name" value="T2SS/T3SS_dom"/>
</dbReference>
<evidence type="ECO:0000313" key="16">
    <source>
        <dbReference type="Proteomes" id="UP000325755"/>
    </source>
</evidence>
<dbReference type="InterPro" id="IPR005644">
    <property type="entry name" value="NolW-like"/>
</dbReference>
<dbReference type="InterPro" id="IPR013356">
    <property type="entry name" value="T2SS_GspD"/>
</dbReference>
<dbReference type="Gene3D" id="3.55.50.30">
    <property type="match status" value="1"/>
</dbReference>
<evidence type="ECO:0000256" key="8">
    <source>
        <dbReference type="ARBA" id="ARBA00023136"/>
    </source>
</evidence>
<dbReference type="Proteomes" id="UP000325755">
    <property type="component" value="Chromosome"/>
</dbReference>
<evidence type="ECO:0000256" key="10">
    <source>
        <dbReference type="RuleBase" id="RU004004"/>
    </source>
</evidence>
<keyword evidence="16" id="KW-1185">Reference proteome</keyword>
<keyword evidence="3 10" id="KW-0813">Transport</keyword>
<protein>
    <submittedName>
        <fullName evidence="15">Type II secretion system protein GspD</fullName>
    </submittedName>
</protein>
<dbReference type="FunCoup" id="A0A5Q0BJC7">
    <property type="interactions" value="101"/>
</dbReference>
<dbReference type="KEGG" id="mmob:F6R98_06185"/>
<keyword evidence="4" id="KW-1134">Transmembrane beta strand</keyword>
<reference evidence="15 16" key="1">
    <citation type="submission" date="2019-09" db="EMBL/GenBank/DDBJ databases">
        <title>Ecophysiology of the spiral-shaped methanotroph Methylospira mobilis as revealed by the complete genome sequence.</title>
        <authorList>
            <person name="Oshkin I.Y."/>
            <person name="Dedysh S.N."/>
            <person name="Miroshnikov K."/>
            <person name="Danilova O.V."/>
            <person name="Hakobyan A."/>
            <person name="Liesack W."/>
        </authorList>
    </citation>
    <scope>NUCLEOTIDE SEQUENCE [LARGE SCALE GENOMIC DNA]</scope>
    <source>
        <strain evidence="15 16">Shm1</strain>
    </source>
</reference>
<dbReference type="AlphaFoldDB" id="A0A5Q0BJC7"/>